<accession>R7MYB0</accession>
<reference evidence="1" key="1">
    <citation type="submission" date="2012-11" db="EMBL/GenBank/DDBJ databases">
        <title>Dependencies among metagenomic species, viruses, plasmids and units of genetic variation.</title>
        <authorList>
            <person name="Nielsen H.B."/>
            <person name="Almeida M."/>
            <person name="Juncker A.S."/>
            <person name="Rasmussen S."/>
            <person name="Li J."/>
            <person name="Sunagawa S."/>
            <person name="Plichta D."/>
            <person name="Gautier L."/>
            <person name="Le Chatelier E."/>
            <person name="Peletier E."/>
            <person name="Bonde I."/>
            <person name="Nielsen T."/>
            <person name="Manichanh C."/>
            <person name="Arumugam M."/>
            <person name="Batto J."/>
            <person name="Santos M.B.Q.D."/>
            <person name="Blom N."/>
            <person name="Borruel N."/>
            <person name="Burgdorf K.S."/>
            <person name="Boumezbeur F."/>
            <person name="Casellas F."/>
            <person name="Dore J."/>
            <person name="Guarner F."/>
            <person name="Hansen T."/>
            <person name="Hildebrand F."/>
            <person name="Kaas R.S."/>
            <person name="Kennedy S."/>
            <person name="Kristiansen K."/>
            <person name="Kultima J.R."/>
            <person name="Leonard P."/>
            <person name="Levenez F."/>
            <person name="Lund O."/>
            <person name="Moumen B."/>
            <person name="Le Paslier D."/>
            <person name="Pons N."/>
            <person name="Pedersen O."/>
            <person name="Prifti E."/>
            <person name="Qin J."/>
            <person name="Raes J."/>
            <person name="Tap J."/>
            <person name="Tims S."/>
            <person name="Ussery D.W."/>
            <person name="Yamada T."/>
            <person name="MetaHit consortium"/>
            <person name="Renault P."/>
            <person name="Sicheritz-Ponten T."/>
            <person name="Bork P."/>
            <person name="Wang J."/>
            <person name="Brunak S."/>
            <person name="Ehrlich S.D."/>
        </authorList>
    </citation>
    <scope>NUCLEOTIDE SEQUENCE [LARGE SCALE GENOMIC DNA]</scope>
</reference>
<evidence type="ECO:0008006" key="2">
    <source>
        <dbReference type="Google" id="ProtNLM"/>
    </source>
</evidence>
<name>R7MYB0_MEGEL</name>
<gene>
    <name evidence="1" type="ORF">BN715_00357</name>
</gene>
<dbReference type="AlphaFoldDB" id="R7MYB0"/>
<comment type="caution">
    <text evidence="1">The sequence shown here is derived from an EMBL/GenBank/DDBJ whole genome shotgun (WGS) entry which is preliminary data.</text>
</comment>
<proteinExistence type="predicted"/>
<dbReference type="EMBL" id="CBKE010000402">
    <property type="protein sequence ID" value="CDF06159.1"/>
    <property type="molecule type" value="Genomic_DNA"/>
</dbReference>
<organism evidence="1">
    <name type="scientific">Megasphaera elsdenii CAG:570</name>
    <dbReference type="NCBI Taxonomy" id="1263087"/>
    <lineage>
        <taxon>Bacteria</taxon>
        <taxon>Bacillati</taxon>
        <taxon>Bacillota</taxon>
        <taxon>Negativicutes</taxon>
        <taxon>Veillonellales</taxon>
        <taxon>Veillonellaceae</taxon>
        <taxon>Megasphaera</taxon>
    </lineage>
</organism>
<evidence type="ECO:0000313" key="1">
    <source>
        <dbReference type="EMBL" id="CDF06159.1"/>
    </source>
</evidence>
<protein>
    <recommendedName>
        <fullName evidence="2">Phage DNA packaging protein</fullName>
    </recommendedName>
</protein>
<sequence>MGSAQDLAEMLRITSRRVNQLAGMHVLTRDEENRYDLPSNIDAYFKYKYTSQEDVDYGREKAMHEAAKRRLAELELAKRNNEVHEAKDVEFVMTDMLTNLRSQLLGIPAKMAPVLAGQDEAHIMSALTDEIQSRLTELSDYRPDMFAGRDDDDGKEDS</sequence>
<dbReference type="Proteomes" id="UP000017908">
    <property type="component" value="Unassembled WGS sequence"/>
</dbReference>